<accession>A0A4R9LR87</accession>
<keyword evidence="3 9" id="KW-1003">Cell membrane</keyword>
<evidence type="ECO:0000256" key="8">
    <source>
        <dbReference type="ARBA" id="ARBA00023315"/>
    </source>
</evidence>
<evidence type="ECO:0000256" key="1">
    <source>
        <dbReference type="ARBA" id="ARBA00004651"/>
    </source>
</evidence>
<organism evidence="11 12">
    <name type="scientific">Leptospira ilyithenensis</name>
    <dbReference type="NCBI Taxonomy" id="2484901"/>
    <lineage>
        <taxon>Bacteria</taxon>
        <taxon>Pseudomonadati</taxon>
        <taxon>Spirochaetota</taxon>
        <taxon>Spirochaetia</taxon>
        <taxon>Leptospirales</taxon>
        <taxon>Leptospiraceae</taxon>
        <taxon>Leptospira</taxon>
    </lineage>
</organism>
<dbReference type="Proteomes" id="UP000298264">
    <property type="component" value="Unassembled WGS sequence"/>
</dbReference>
<comment type="similarity">
    <text evidence="2 9">Belongs to the membrane-bound acyltransferase family.</text>
</comment>
<comment type="caution">
    <text evidence="11">The sequence shown here is derived from an EMBL/GenBank/DDBJ whole genome shotgun (WGS) entry which is preliminary data.</text>
</comment>
<comment type="subcellular location">
    <subcellularLocation>
        <location evidence="1">Cell membrane</location>
        <topology evidence="1">Multi-pass membrane protein</topology>
    </subcellularLocation>
</comment>
<evidence type="ECO:0000256" key="3">
    <source>
        <dbReference type="ARBA" id="ARBA00022475"/>
    </source>
</evidence>
<protein>
    <submittedName>
        <fullName evidence="11">MBOAT family protein</fullName>
    </submittedName>
</protein>
<dbReference type="InterPro" id="IPR051085">
    <property type="entry name" value="MB_O-acyltransferase"/>
</dbReference>
<feature type="transmembrane region" description="Helical" evidence="10">
    <location>
        <begin position="72"/>
        <end position="91"/>
    </location>
</feature>
<dbReference type="PIRSF" id="PIRSF016636">
    <property type="entry name" value="AlgI_DltB"/>
    <property type="match status" value="1"/>
</dbReference>
<evidence type="ECO:0000313" key="11">
    <source>
        <dbReference type="EMBL" id="TGN13192.1"/>
    </source>
</evidence>
<dbReference type="GO" id="GO:0042121">
    <property type="term" value="P:alginic acid biosynthetic process"/>
    <property type="evidence" value="ECO:0007669"/>
    <property type="project" value="InterPro"/>
</dbReference>
<keyword evidence="8 9" id="KW-0012">Acyltransferase</keyword>
<feature type="transmembrane region" description="Helical" evidence="10">
    <location>
        <begin position="424"/>
        <end position="441"/>
    </location>
</feature>
<dbReference type="PIRSF" id="PIRSF500217">
    <property type="entry name" value="AlgI"/>
    <property type="match status" value="1"/>
</dbReference>
<dbReference type="PANTHER" id="PTHR13285:SF23">
    <property type="entry name" value="TEICHOIC ACID D-ALANYLTRANSFERASE"/>
    <property type="match status" value="1"/>
</dbReference>
<proteinExistence type="inferred from homology"/>
<feature type="transmembrane region" description="Helical" evidence="10">
    <location>
        <begin position="144"/>
        <end position="163"/>
    </location>
</feature>
<evidence type="ECO:0000256" key="10">
    <source>
        <dbReference type="SAM" id="Phobius"/>
    </source>
</evidence>
<dbReference type="OrthoDB" id="315074at2"/>
<dbReference type="GO" id="GO:0005886">
    <property type="term" value="C:plasma membrane"/>
    <property type="evidence" value="ECO:0007669"/>
    <property type="project" value="UniProtKB-SubCell"/>
</dbReference>
<sequence length="456" mass="53754">MLFNSLDYLIFFISCYIIYWSSPRNFRKYILIVFSLIFYAYWSKAFLFHFFAFIVLSHFAILGILKTKKKIFLIMGIVVNLANLIFFKYILTYLQYIIKEDSVRFPFSDSITSIALPLAISFYTFQMIAYIIDAWRGKFTESPFLDFVLFILFFPQLIAGPIMRHDDFYNQIEKAQLNWDYVQRGFYHLISGIIKKVLIADQIAKLINPVWNDPAGYDGFSVFLAVLGFSVQVFCDFSGYTDFARGSAFLLGYEIPENFKAPYFSVSFTELWTRWHITLSTWIRDYLYIPLGGNKVSETRFKFNTILVMSLGGLWHGNTYTFFFWGLLHGILLGIERSLFGKIDRKNLNLQKKIFGFIIVTIFWLIGASFFRAENFQKLILLWSNIINLKGNIIYKPDFWVLVFACYSIQFIEFRNYFSPKFANMGKWLVPTTCIIVYFALVKMETQVETFIYFQF</sequence>
<feature type="transmembrane region" description="Helical" evidence="10">
    <location>
        <begin position="6"/>
        <end position="21"/>
    </location>
</feature>
<feature type="transmembrane region" description="Helical" evidence="10">
    <location>
        <begin position="313"/>
        <end position="333"/>
    </location>
</feature>
<feature type="transmembrane region" description="Helical" evidence="10">
    <location>
        <begin position="393"/>
        <end position="412"/>
    </location>
</feature>
<evidence type="ECO:0000256" key="9">
    <source>
        <dbReference type="PIRNR" id="PIRNR016636"/>
    </source>
</evidence>
<keyword evidence="5 10" id="KW-0812">Transmembrane</keyword>
<name>A0A4R9LR87_9LEPT</name>
<dbReference type="InterPro" id="IPR004299">
    <property type="entry name" value="MBOAT_fam"/>
</dbReference>
<dbReference type="InterPro" id="IPR024194">
    <property type="entry name" value="Ac/AlaTfrase_AlgI/DltB"/>
</dbReference>
<dbReference type="RefSeq" id="WP_135763245.1">
    <property type="nucleotide sequence ID" value="NZ_RQHV01000032.1"/>
</dbReference>
<reference evidence="11" key="1">
    <citation type="journal article" date="2019" name="PLoS Negl. Trop. Dis.">
        <title>Revisiting the worldwide diversity of Leptospira species in the environment.</title>
        <authorList>
            <person name="Vincent A.T."/>
            <person name="Schiettekatte O."/>
            <person name="Bourhy P."/>
            <person name="Veyrier F.J."/>
            <person name="Picardeau M."/>
        </authorList>
    </citation>
    <scope>NUCLEOTIDE SEQUENCE [LARGE SCALE GENOMIC DNA]</scope>
    <source>
        <strain evidence="11">201400974</strain>
    </source>
</reference>
<evidence type="ECO:0000256" key="2">
    <source>
        <dbReference type="ARBA" id="ARBA00010323"/>
    </source>
</evidence>
<dbReference type="GO" id="GO:0016746">
    <property type="term" value="F:acyltransferase activity"/>
    <property type="evidence" value="ECO:0007669"/>
    <property type="project" value="UniProtKB-KW"/>
</dbReference>
<feature type="transmembrane region" description="Helical" evidence="10">
    <location>
        <begin position="26"/>
        <end position="42"/>
    </location>
</feature>
<keyword evidence="6 10" id="KW-1133">Transmembrane helix</keyword>
<keyword evidence="7 9" id="KW-0472">Membrane</keyword>
<keyword evidence="12" id="KW-1185">Reference proteome</keyword>
<dbReference type="PANTHER" id="PTHR13285">
    <property type="entry name" value="ACYLTRANSFERASE"/>
    <property type="match status" value="1"/>
</dbReference>
<evidence type="ECO:0000256" key="6">
    <source>
        <dbReference type="ARBA" id="ARBA00022989"/>
    </source>
</evidence>
<evidence type="ECO:0000256" key="5">
    <source>
        <dbReference type="ARBA" id="ARBA00022692"/>
    </source>
</evidence>
<feature type="transmembrane region" description="Helical" evidence="10">
    <location>
        <begin position="111"/>
        <end position="132"/>
    </location>
</feature>
<keyword evidence="4 9" id="KW-0808">Transferase</keyword>
<gene>
    <name evidence="11" type="ORF">EHS11_04670</name>
</gene>
<dbReference type="Pfam" id="PF03062">
    <property type="entry name" value="MBOAT"/>
    <property type="match status" value="1"/>
</dbReference>
<dbReference type="AlphaFoldDB" id="A0A4R9LR87"/>
<dbReference type="EMBL" id="RQHV01000032">
    <property type="protein sequence ID" value="TGN13192.1"/>
    <property type="molecule type" value="Genomic_DNA"/>
</dbReference>
<evidence type="ECO:0000256" key="7">
    <source>
        <dbReference type="ARBA" id="ARBA00023136"/>
    </source>
</evidence>
<dbReference type="InterPro" id="IPR028362">
    <property type="entry name" value="AlgI"/>
</dbReference>
<evidence type="ECO:0000256" key="4">
    <source>
        <dbReference type="ARBA" id="ARBA00022679"/>
    </source>
</evidence>
<evidence type="ECO:0000313" key="12">
    <source>
        <dbReference type="Proteomes" id="UP000298264"/>
    </source>
</evidence>
<feature type="transmembrane region" description="Helical" evidence="10">
    <location>
        <begin position="354"/>
        <end position="373"/>
    </location>
</feature>